<dbReference type="SUPFAM" id="SSF48371">
    <property type="entry name" value="ARM repeat"/>
    <property type="match status" value="1"/>
</dbReference>
<proteinExistence type="predicted"/>
<dbReference type="AlphaFoldDB" id="C5KNE4"/>
<dbReference type="InParanoid" id="C5KNE4"/>
<dbReference type="InterPro" id="IPR016024">
    <property type="entry name" value="ARM-type_fold"/>
</dbReference>
<dbReference type="OMA" id="SNIMMEY"/>
<dbReference type="FunCoup" id="C5KNE4">
    <property type="interactions" value="1177"/>
</dbReference>
<evidence type="ECO:0000256" key="1">
    <source>
        <dbReference type="ARBA" id="ARBA00004496"/>
    </source>
</evidence>
<dbReference type="InterPro" id="IPR040122">
    <property type="entry name" value="Importin_beta"/>
</dbReference>
<comment type="subcellular location">
    <subcellularLocation>
        <location evidence="1">Cytoplasm</location>
    </subcellularLocation>
</comment>
<evidence type="ECO:0000256" key="4">
    <source>
        <dbReference type="ARBA" id="ARBA00022737"/>
    </source>
</evidence>
<keyword evidence="5" id="KW-0653">Protein transport</keyword>
<dbReference type="OrthoDB" id="951172at2759"/>
<evidence type="ECO:0000256" key="3">
    <source>
        <dbReference type="ARBA" id="ARBA00022490"/>
    </source>
</evidence>
<evidence type="ECO:0008006" key="9">
    <source>
        <dbReference type="Google" id="ProtNLM"/>
    </source>
</evidence>
<gene>
    <name evidence="7" type="ORF">Pmar_PMAR022492</name>
</gene>
<dbReference type="Pfam" id="PF13513">
    <property type="entry name" value="HEAT_EZ"/>
    <property type="match status" value="1"/>
</dbReference>
<keyword evidence="2" id="KW-0813">Transport</keyword>
<keyword evidence="8" id="KW-1185">Reference proteome</keyword>
<organism evidence="8">
    <name type="scientific">Perkinsus marinus (strain ATCC 50983 / TXsc)</name>
    <dbReference type="NCBI Taxonomy" id="423536"/>
    <lineage>
        <taxon>Eukaryota</taxon>
        <taxon>Sar</taxon>
        <taxon>Alveolata</taxon>
        <taxon>Perkinsozoa</taxon>
        <taxon>Perkinsea</taxon>
        <taxon>Perkinsida</taxon>
        <taxon>Perkinsidae</taxon>
        <taxon>Perkinsus</taxon>
    </lineage>
</organism>
<evidence type="ECO:0000256" key="6">
    <source>
        <dbReference type="SAM" id="MobiDB-lite"/>
    </source>
</evidence>
<sequence length="960" mass="104416">MSTSTTSAVVGINNDILSTLGNVLDNGSSTDNAIQQEVMMTLNELSNTLGPDGMARYLVIIFASKSDANTKQYSPHTRQRAGLLLKNIIQSNKQMVITSSVKSAILEACRYDGDADVRSTACSLIASIVSVHGVGAWPDCMHILANGLADTSLDVVDGSFKALKYVCEDGVDIYRQQLLAYRKDDAAVSSSPFIQFADTDLIPKLLEVCTTLGAPDKYKALSLNILHLFVCSFLMMPGATRLDHHMEAYFNSLGSLAANSHSPSVLKEICIGFVHCANHQPDLLENHLPQIMQFMLERSSQESPVEVRREALEFWPAVCLNTQWLPYIQSPDSLNIILPTLLNNMVYAKEDFESMESGLVGDDSHIQDEVNDTAPIFHQDRSRHNDDDVGGNGEDDDEPGDEEDRAVGGNGPRGGGGNMSTWGNEWTVRKAAANALDNMASALNDDILPILLPLIEKGLTNTADWQQQEASVLAVGAIAHGCDTGLGRHMNTLLPLLIQTTESNQPLLRSIGCWALGRFARWLAAQDSNTALNLATTAILQRCVDKNKRVQEAAISALAGLIEESGHRIRDDTDLINKIIQVMKIAIRFYQYKNLLILLDAIGTFIGSIGADVLCKVPAMNMELIPTMLQRFNMVTNDNDKCLISLLEALTPILWSPELAAAGLGQDGIDPDIVAAALDCLSAVAEGLHASQIFTDIIPIVVRMIQATARSTTTTSSNIPSQVTQALYALLGDLSRYCITLIVPHLSMILPPTIQYMDNGSYSTCNNAIWAIGEICVAVAATTTPSTHNNNNNNNKFDMKPYSGVIGTKLTSILETGHLQRPLLIQNAAITFGRLALVCPEDIGHNALPNAIIPWCMAISQMRNDIEKAHAIHGICLALEVNPSCGMALPDRLCGILSVAASLYPPPPPSSSNTQLHDAIQMCHQLVHGYKSVLSKDDWDRLWNSLPNDIQYKLTTIYAL</sequence>
<feature type="compositionally biased region" description="Acidic residues" evidence="6">
    <location>
        <begin position="393"/>
        <end position="404"/>
    </location>
</feature>
<dbReference type="PANTHER" id="PTHR10527">
    <property type="entry name" value="IMPORTIN BETA"/>
    <property type="match status" value="1"/>
</dbReference>
<dbReference type="GeneID" id="9059675"/>
<keyword evidence="4" id="KW-0677">Repeat</keyword>
<evidence type="ECO:0000256" key="2">
    <source>
        <dbReference type="ARBA" id="ARBA00022448"/>
    </source>
</evidence>
<feature type="compositionally biased region" description="Gly residues" evidence="6">
    <location>
        <begin position="408"/>
        <end position="418"/>
    </location>
</feature>
<dbReference type="RefSeq" id="XP_002782164.1">
    <property type="nucleotide sequence ID" value="XM_002782118.1"/>
</dbReference>
<name>C5KNE4_PERM5</name>
<reference evidence="7 8" key="1">
    <citation type="submission" date="2008-07" db="EMBL/GenBank/DDBJ databases">
        <authorList>
            <person name="El-Sayed N."/>
            <person name="Caler E."/>
            <person name="Inman J."/>
            <person name="Amedeo P."/>
            <person name="Hass B."/>
            <person name="Wortman J."/>
        </authorList>
    </citation>
    <scope>NUCLEOTIDE SEQUENCE [LARGE SCALE GENOMIC DNA]</scope>
    <source>
        <strain evidence="8">ATCC 50983 / TXsc</strain>
    </source>
</reference>
<dbReference type="InterPro" id="IPR011989">
    <property type="entry name" value="ARM-like"/>
</dbReference>
<keyword evidence="3" id="KW-0963">Cytoplasm</keyword>
<feature type="compositionally biased region" description="Basic and acidic residues" evidence="6">
    <location>
        <begin position="378"/>
        <end position="387"/>
    </location>
</feature>
<accession>C5KNE4</accession>
<dbReference type="EMBL" id="GG674604">
    <property type="protein sequence ID" value="EER13959.1"/>
    <property type="molecule type" value="Genomic_DNA"/>
</dbReference>
<evidence type="ECO:0000256" key="5">
    <source>
        <dbReference type="ARBA" id="ARBA00022927"/>
    </source>
</evidence>
<feature type="region of interest" description="Disordered" evidence="6">
    <location>
        <begin position="373"/>
        <end position="421"/>
    </location>
</feature>
<dbReference type="GO" id="GO:0006606">
    <property type="term" value="P:protein import into nucleus"/>
    <property type="evidence" value="ECO:0007669"/>
    <property type="project" value="InterPro"/>
</dbReference>
<dbReference type="Proteomes" id="UP000007800">
    <property type="component" value="Unassembled WGS sequence"/>
</dbReference>
<dbReference type="GO" id="GO:0005737">
    <property type="term" value="C:cytoplasm"/>
    <property type="evidence" value="ECO:0007669"/>
    <property type="project" value="UniProtKB-SubCell"/>
</dbReference>
<protein>
    <recommendedName>
        <fullName evidence="9">Transportin-1</fullName>
    </recommendedName>
</protein>
<evidence type="ECO:0000313" key="7">
    <source>
        <dbReference type="EMBL" id="EER13959.1"/>
    </source>
</evidence>
<evidence type="ECO:0000313" key="8">
    <source>
        <dbReference type="Proteomes" id="UP000007800"/>
    </source>
</evidence>
<dbReference type="Gene3D" id="1.25.10.10">
    <property type="entry name" value="Leucine-rich Repeat Variant"/>
    <property type="match status" value="1"/>
</dbReference>